<name>A0ABW5W8C6_9PSEU</name>
<accession>A0ABW5W8C6</accession>
<sequence>MVGAGVVGAGVLGTGADGGSGGWSDGVTGSSGGTVLVLAPSVVVGTPVVVGAVVVGAGVDVPGGSARPEPVRVAGGPPLGLVVTGAALPGE</sequence>
<comment type="caution">
    <text evidence="1">The sequence shown here is derived from an EMBL/GenBank/DDBJ whole genome shotgun (WGS) entry which is preliminary data.</text>
</comment>
<dbReference type="EMBL" id="JBHUOF010000013">
    <property type="protein sequence ID" value="MFD2800214.1"/>
    <property type="molecule type" value="Genomic_DNA"/>
</dbReference>
<organism evidence="1 2">
    <name type="scientific">Prauserella oleivorans</name>
    <dbReference type="NCBI Taxonomy" id="1478153"/>
    <lineage>
        <taxon>Bacteria</taxon>
        <taxon>Bacillati</taxon>
        <taxon>Actinomycetota</taxon>
        <taxon>Actinomycetes</taxon>
        <taxon>Pseudonocardiales</taxon>
        <taxon>Pseudonocardiaceae</taxon>
        <taxon>Prauserella</taxon>
    </lineage>
</organism>
<dbReference type="Proteomes" id="UP001597478">
    <property type="component" value="Unassembled WGS sequence"/>
</dbReference>
<keyword evidence="2" id="KW-1185">Reference proteome</keyword>
<protein>
    <submittedName>
        <fullName evidence="1">Uncharacterized protein</fullName>
    </submittedName>
</protein>
<evidence type="ECO:0000313" key="2">
    <source>
        <dbReference type="Proteomes" id="UP001597478"/>
    </source>
</evidence>
<gene>
    <name evidence="1" type="ORF">ACFS2C_12500</name>
</gene>
<evidence type="ECO:0000313" key="1">
    <source>
        <dbReference type="EMBL" id="MFD2800214.1"/>
    </source>
</evidence>
<reference evidence="2" key="1">
    <citation type="journal article" date="2019" name="Int. J. Syst. Evol. Microbiol.">
        <title>The Global Catalogue of Microorganisms (GCM) 10K type strain sequencing project: providing services to taxonomists for standard genome sequencing and annotation.</title>
        <authorList>
            <consortium name="The Broad Institute Genomics Platform"/>
            <consortium name="The Broad Institute Genome Sequencing Center for Infectious Disease"/>
            <person name="Wu L."/>
            <person name="Ma J."/>
        </authorList>
    </citation>
    <scope>NUCLEOTIDE SEQUENCE [LARGE SCALE GENOMIC DNA]</scope>
    <source>
        <strain evidence="2">IBRC-M 10906</strain>
    </source>
</reference>
<proteinExistence type="predicted"/>